<keyword evidence="1" id="KW-0560">Oxidoreductase</keyword>
<dbReference type="InterPro" id="IPR050523">
    <property type="entry name" value="AKR_Detox_Biosynth"/>
</dbReference>
<evidence type="ECO:0000313" key="3">
    <source>
        <dbReference type="EMBL" id="AKV03226.1"/>
    </source>
</evidence>
<dbReference type="InterPro" id="IPR036812">
    <property type="entry name" value="NAD(P)_OxRdtase_dom_sf"/>
</dbReference>
<dbReference type="GO" id="GO:0016491">
    <property type="term" value="F:oxidoreductase activity"/>
    <property type="evidence" value="ECO:0007669"/>
    <property type="project" value="UniProtKB-KW"/>
</dbReference>
<evidence type="ECO:0000256" key="1">
    <source>
        <dbReference type="ARBA" id="ARBA00023002"/>
    </source>
</evidence>
<dbReference type="Proteomes" id="UP000064967">
    <property type="component" value="Chromosome"/>
</dbReference>
<evidence type="ECO:0000313" key="4">
    <source>
        <dbReference type="Proteomes" id="UP000064967"/>
    </source>
</evidence>
<reference evidence="3 4" key="1">
    <citation type="submission" date="2015-08" db="EMBL/GenBank/DDBJ databases">
        <authorList>
            <person name="Babu N.S."/>
            <person name="Beckwith C.J."/>
            <person name="Beseler K.G."/>
            <person name="Brison A."/>
            <person name="Carone J.V."/>
            <person name="Caskin T.P."/>
            <person name="Diamond M."/>
            <person name="Durham M.E."/>
            <person name="Foxe J.M."/>
            <person name="Go M."/>
            <person name="Henderson B.A."/>
            <person name="Jones I.B."/>
            <person name="McGettigan J.A."/>
            <person name="Micheletti S.J."/>
            <person name="Nasrallah M.E."/>
            <person name="Ortiz D."/>
            <person name="Piller C.R."/>
            <person name="Privatt S.R."/>
            <person name="Schneider S.L."/>
            <person name="Sharp S."/>
            <person name="Smith T.C."/>
            <person name="Stanton J.D."/>
            <person name="Ullery H.E."/>
            <person name="Wilson R.J."/>
            <person name="Serrano M.G."/>
            <person name="Buck G."/>
            <person name="Lee V."/>
            <person name="Wang Y."/>
            <person name="Carvalho R."/>
            <person name="Voegtly L."/>
            <person name="Shi R."/>
            <person name="Duckworth R."/>
            <person name="Johnson A."/>
            <person name="Loviza R."/>
            <person name="Walstead R."/>
            <person name="Shah Z."/>
            <person name="Kiflezghi M."/>
            <person name="Wade K."/>
            <person name="Ball S.L."/>
            <person name="Bradley K.W."/>
            <person name="Asai D.J."/>
            <person name="Bowman C.A."/>
            <person name="Russell D.A."/>
            <person name="Pope W.H."/>
            <person name="Jacobs-Sera D."/>
            <person name="Hendrix R.W."/>
            <person name="Hatfull G.F."/>
        </authorList>
    </citation>
    <scope>NUCLEOTIDE SEQUENCE [LARGE SCALE GENOMIC DNA]</scope>
    <source>
        <strain evidence="3 4">DSM 27648</strain>
    </source>
</reference>
<dbReference type="RefSeq" id="WP_146654030.1">
    <property type="nucleotide sequence ID" value="NZ_CP012333.1"/>
</dbReference>
<sequence length="359" mass="38572">MNATLSLDHYRLLGRSGLRVSPLALGTMTFGSDWGWGADAAESRRIFDAYVDRGGNFVDTANFYTNGTAETLVGEFSKGKRERLAIATKYTLSMRPGDPNSGGNHRKSMFRSVEASLERLKTDYIDLLYVHAWDGTTGVDEVLRGLDDLVRSGKVLYAGISDAPAWQVARMQAIADLRGWSPFVGLQIEYSLLQRTVERELIPMAREMGLGVLPWSPLGSGVLTGKYTKADLAVGEGAASAAGTRKNVAAANGALNERGLAIADVVKGVASELGKTPSQVALAWTLLESGVTAPIIGARTLKQLEDNLGALDVVLDGSFRERLDRASAIELGFPHDFLVKPMTQNVIFGGAKIAPRPAF</sequence>
<evidence type="ECO:0000259" key="2">
    <source>
        <dbReference type="Pfam" id="PF00248"/>
    </source>
</evidence>
<dbReference type="FunFam" id="3.20.20.100:FF:000004">
    <property type="entry name" value="Oxidoreductase, aldo/keto reductase"/>
    <property type="match status" value="1"/>
</dbReference>
<dbReference type="PANTHER" id="PTHR43364">
    <property type="entry name" value="NADH-SPECIFIC METHYLGLYOXAL REDUCTASE-RELATED"/>
    <property type="match status" value="1"/>
</dbReference>
<name>A0A0K1QBT3_9BACT</name>
<dbReference type="PATRIC" id="fig|1391654.3.peg.10018"/>
<dbReference type="Gene3D" id="3.20.20.100">
    <property type="entry name" value="NADP-dependent oxidoreductase domain"/>
    <property type="match status" value="1"/>
</dbReference>
<feature type="domain" description="NADP-dependent oxidoreductase" evidence="2">
    <location>
        <begin position="22"/>
        <end position="326"/>
    </location>
</feature>
<gene>
    <name evidence="3" type="ORF">AKJ09_09889</name>
</gene>
<dbReference type="InterPro" id="IPR023210">
    <property type="entry name" value="NADP_OxRdtase_dom"/>
</dbReference>
<dbReference type="Pfam" id="PF00248">
    <property type="entry name" value="Aldo_ket_red"/>
    <property type="match status" value="1"/>
</dbReference>
<dbReference type="SUPFAM" id="SSF51430">
    <property type="entry name" value="NAD(P)-linked oxidoreductase"/>
    <property type="match status" value="1"/>
</dbReference>
<dbReference type="OrthoDB" id="5523216at2"/>
<dbReference type="GO" id="GO:0005829">
    <property type="term" value="C:cytosol"/>
    <property type="evidence" value="ECO:0007669"/>
    <property type="project" value="TreeGrafter"/>
</dbReference>
<keyword evidence="4" id="KW-1185">Reference proteome</keyword>
<dbReference type="STRING" id="1391654.AKJ09_09889"/>
<organism evidence="3 4">
    <name type="scientific">Labilithrix luteola</name>
    <dbReference type="NCBI Taxonomy" id="1391654"/>
    <lineage>
        <taxon>Bacteria</taxon>
        <taxon>Pseudomonadati</taxon>
        <taxon>Myxococcota</taxon>
        <taxon>Polyangia</taxon>
        <taxon>Polyangiales</taxon>
        <taxon>Labilitrichaceae</taxon>
        <taxon>Labilithrix</taxon>
    </lineage>
</organism>
<dbReference type="EMBL" id="CP012333">
    <property type="protein sequence ID" value="AKV03226.1"/>
    <property type="molecule type" value="Genomic_DNA"/>
</dbReference>
<proteinExistence type="predicted"/>
<protein>
    <submittedName>
        <fullName evidence="3">Oxidoreductase</fullName>
    </submittedName>
</protein>
<dbReference type="KEGG" id="llu:AKJ09_09889"/>
<dbReference type="AlphaFoldDB" id="A0A0K1QBT3"/>
<dbReference type="PANTHER" id="PTHR43364:SF4">
    <property type="entry name" value="NAD(P)-LINKED OXIDOREDUCTASE SUPERFAMILY PROTEIN"/>
    <property type="match status" value="1"/>
</dbReference>
<dbReference type="CDD" id="cd19080">
    <property type="entry name" value="AKR_AKR9A_9B"/>
    <property type="match status" value="1"/>
</dbReference>
<accession>A0A0K1QBT3</accession>